<accession>A0A6J3LU38</accession>
<reference evidence="3" key="1">
    <citation type="submission" date="2020-01" db="EMBL/GenBank/DDBJ databases">
        <authorList>
            <consortium name="DOE Joint Genome Institute"/>
            <person name="Haridas S."/>
            <person name="Albert R."/>
            <person name="Binder M."/>
            <person name="Bloem J."/>
            <person name="Labutti K."/>
            <person name="Salamov A."/>
            <person name="Andreopoulos B."/>
            <person name="Baker S.E."/>
            <person name="Barry K."/>
            <person name="Bills G."/>
            <person name="Bluhm B.H."/>
            <person name="Cannon C."/>
            <person name="Castanera R."/>
            <person name="Culley D.E."/>
            <person name="Daum C."/>
            <person name="Ezra D."/>
            <person name="Gonzalez J.B."/>
            <person name="Henrissat B."/>
            <person name="Kuo A."/>
            <person name="Liang C."/>
            <person name="Lipzen A."/>
            <person name="Lutzoni F."/>
            <person name="Magnuson J."/>
            <person name="Mondo S."/>
            <person name="Nolan M."/>
            <person name="Ohm R."/>
            <person name="Pangilinan J."/>
            <person name="Park H.-J."/>
            <person name="Ramirez L."/>
            <person name="Alfaro M."/>
            <person name="Sun H."/>
            <person name="Tritt A."/>
            <person name="Yoshinaga Y."/>
            <person name="Zwiers L.-H."/>
            <person name="Turgeon B.G."/>
            <person name="Goodwin S.B."/>
            <person name="Spatafora J.W."/>
            <person name="Crous P.W."/>
            <person name="Grigoriev I.V."/>
        </authorList>
    </citation>
    <scope>NUCLEOTIDE SEQUENCE</scope>
    <source>
        <strain evidence="3">CBS 342.82</strain>
    </source>
</reference>
<evidence type="ECO:0000313" key="3">
    <source>
        <dbReference type="RefSeq" id="XP_033456336.1"/>
    </source>
</evidence>
<sequence length="85" mass="9128">MYGKYLAHVVRSVLPRNESVACSALAGSYGLVFVAVVAGIVLMAVVLVEVVWYEAMLVEVAFANVPVELSQRWPQASPACLTCLT</sequence>
<feature type="transmembrane region" description="Helical" evidence="1">
    <location>
        <begin position="20"/>
        <end position="48"/>
    </location>
</feature>
<dbReference type="RefSeq" id="XP_033456336.1">
    <property type="nucleotide sequence ID" value="XM_033605808.1"/>
</dbReference>
<proteinExistence type="predicted"/>
<protein>
    <submittedName>
        <fullName evidence="3">Uncharacterized protein</fullName>
    </submittedName>
</protein>
<keyword evidence="2" id="KW-1185">Reference proteome</keyword>
<evidence type="ECO:0000313" key="2">
    <source>
        <dbReference type="Proteomes" id="UP000504637"/>
    </source>
</evidence>
<reference evidence="3" key="2">
    <citation type="submission" date="2020-04" db="EMBL/GenBank/DDBJ databases">
        <authorList>
            <consortium name="NCBI Genome Project"/>
        </authorList>
    </citation>
    <scope>NUCLEOTIDE SEQUENCE</scope>
    <source>
        <strain evidence="3">CBS 342.82</strain>
    </source>
</reference>
<dbReference type="AlphaFoldDB" id="A0A6J3LU38"/>
<gene>
    <name evidence="3" type="ORF">K489DRAFT_384221</name>
</gene>
<keyword evidence="1" id="KW-0812">Transmembrane</keyword>
<dbReference type="Proteomes" id="UP000504637">
    <property type="component" value="Unplaced"/>
</dbReference>
<keyword evidence="1" id="KW-0472">Membrane</keyword>
<evidence type="ECO:0000256" key="1">
    <source>
        <dbReference type="SAM" id="Phobius"/>
    </source>
</evidence>
<name>A0A6J3LU38_9PEZI</name>
<keyword evidence="1" id="KW-1133">Transmembrane helix</keyword>
<reference evidence="3" key="3">
    <citation type="submission" date="2025-08" db="UniProtKB">
        <authorList>
            <consortium name="RefSeq"/>
        </authorList>
    </citation>
    <scope>IDENTIFICATION</scope>
    <source>
        <strain evidence="3">CBS 342.82</strain>
    </source>
</reference>
<dbReference type="GeneID" id="54363608"/>
<organism evidence="3">
    <name type="scientific">Dissoconium aciculare CBS 342.82</name>
    <dbReference type="NCBI Taxonomy" id="1314786"/>
    <lineage>
        <taxon>Eukaryota</taxon>
        <taxon>Fungi</taxon>
        <taxon>Dikarya</taxon>
        <taxon>Ascomycota</taxon>
        <taxon>Pezizomycotina</taxon>
        <taxon>Dothideomycetes</taxon>
        <taxon>Dothideomycetidae</taxon>
        <taxon>Mycosphaerellales</taxon>
        <taxon>Dissoconiaceae</taxon>
        <taxon>Dissoconium</taxon>
    </lineage>
</organism>